<dbReference type="RefSeq" id="WP_338035287.1">
    <property type="nucleotide sequence ID" value="NZ_JAFBDQ010000001.1"/>
</dbReference>
<dbReference type="InterPro" id="IPR018044">
    <property type="entry name" value="Peptidase_S11"/>
</dbReference>
<evidence type="ECO:0000256" key="2">
    <source>
        <dbReference type="ARBA" id="ARBA00004752"/>
    </source>
</evidence>
<evidence type="ECO:0000256" key="14">
    <source>
        <dbReference type="PIRSR" id="PIRSR618044-2"/>
    </source>
</evidence>
<evidence type="ECO:0000313" key="18">
    <source>
        <dbReference type="Proteomes" id="UP000774000"/>
    </source>
</evidence>
<dbReference type="GO" id="GO:0071555">
    <property type="term" value="P:cell wall organization"/>
    <property type="evidence" value="ECO:0007669"/>
    <property type="project" value="UniProtKB-KW"/>
</dbReference>
<evidence type="ECO:0000259" key="16">
    <source>
        <dbReference type="SMART" id="SM00936"/>
    </source>
</evidence>
<keyword evidence="10" id="KW-0573">Peptidoglycan synthesis</keyword>
<dbReference type="GO" id="GO:0009002">
    <property type="term" value="F:serine-type D-Ala-D-Ala carboxypeptidase activity"/>
    <property type="evidence" value="ECO:0007669"/>
    <property type="project" value="UniProtKB-EC"/>
</dbReference>
<sequence length="394" mass="44138">MVSIAKKNKLLFSILFLFCLLAIISKPVTANRLDFELKSESAVLMEFNSGRILYEKKADKKLSPASITKIMTMLLVMEALEEDRIKLTDQIMVSEHAASMGGSQIWLEPGEKMELEELLKAVAIVSANDACVAIAEYLCGREEEFIEQMNLKAKELGMKNTKFYNTNGLPIKGDKEKGNYTTAHDIALMTKELLQYPQILNYTSVWIDHLRDGDSFLRNTNKLVRFYEGADGVKTGYTSEAEFCLSATAKKDGLRFISVIMKAPSSQVRFEESKLLLSSAFNIYRSLLVVKADEIIGEIKVFKGEQQEVTAVSEKGLTVSFLKGEENKLLKRTILKQEVTAPIKKGDKIGKILVFKGEERIGSVNLVAQDNVKKASFLKIITNLFTKFVSNLIV</sequence>
<dbReference type="InterPro" id="IPR001967">
    <property type="entry name" value="Peptidase_S11_N"/>
</dbReference>
<proteinExistence type="inferred from homology"/>
<evidence type="ECO:0000256" key="4">
    <source>
        <dbReference type="ARBA" id="ARBA00012448"/>
    </source>
</evidence>
<feature type="active site" description="Acyl-ester intermediate" evidence="13">
    <location>
        <position position="66"/>
    </location>
</feature>
<gene>
    <name evidence="17" type="ORF">JOC47_000087</name>
</gene>
<evidence type="ECO:0000256" key="13">
    <source>
        <dbReference type="PIRSR" id="PIRSR618044-1"/>
    </source>
</evidence>
<dbReference type="InterPro" id="IPR037167">
    <property type="entry name" value="Peptidase_S11_C_sf"/>
</dbReference>
<dbReference type="Gene3D" id="3.40.710.10">
    <property type="entry name" value="DD-peptidase/beta-lactamase superfamily"/>
    <property type="match status" value="1"/>
</dbReference>
<protein>
    <recommendedName>
        <fullName evidence="4">serine-type D-Ala-D-Ala carboxypeptidase</fullName>
        <ecNumber evidence="4">3.4.16.4</ecNumber>
    </recommendedName>
</protein>
<accession>A0A939BNH7</accession>
<dbReference type="GO" id="GO:0009252">
    <property type="term" value="P:peptidoglycan biosynthetic process"/>
    <property type="evidence" value="ECO:0007669"/>
    <property type="project" value="UniProtKB-KW"/>
</dbReference>
<evidence type="ECO:0000256" key="15">
    <source>
        <dbReference type="RuleBase" id="RU004016"/>
    </source>
</evidence>
<feature type="active site" evidence="13">
    <location>
        <position position="126"/>
    </location>
</feature>
<dbReference type="AlphaFoldDB" id="A0A939BNH7"/>
<comment type="catalytic activity">
    <reaction evidence="12">
        <text>Preferential cleavage: (Ac)2-L-Lys-D-Ala-|-D-Ala. Also transpeptidation of peptidyl-alanyl moieties that are N-acyl substituents of D-alanine.</text>
        <dbReference type="EC" id="3.4.16.4"/>
    </reaction>
</comment>
<dbReference type="SUPFAM" id="SSF69189">
    <property type="entry name" value="Penicillin-binding protein associated domain"/>
    <property type="match status" value="1"/>
</dbReference>
<keyword evidence="6" id="KW-0645">Protease</keyword>
<evidence type="ECO:0000256" key="12">
    <source>
        <dbReference type="ARBA" id="ARBA00034000"/>
    </source>
</evidence>
<evidence type="ECO:0000256" key="6">
    <source>
        <dbReference type="ARBA" id="ARBA00022670"/>
    </source>
</evidence>
<dbReference type="InterPro" id="IPR012338">
    <property type="entry name" value="Beta-lactam/transpept-like"/>
</dbReference>
<comment type="function">
    <text evidence="1">Removes C-terminal D-alanyl residues from sugar-peptide cell wall precursors.</text>
</comment>
<evidence type="ECO:0000256" key="11">
    <source>
        <dbReference type="ARBA" id="ARBA00023316"/>
    </source>
</evidence>
<keyword evidence="18" id="KW-1185">Reference proteome</keyword>
<comment type="pathway">
    <text evidence="2">Cell wall biogenesis; peptidoglycan biosynthesis.</text>
</comment>
<dbReference type="PRINTS" id="PR00725">
    <property type="entry name" value="DADACBPTASE1"/>
</dbReference>
<feature type="active site" description="Proton acceptor" evidence="13">
    <location>
        <position position="69"/>
    </location>
</feature>
<evidence type="ECO:0000256" key="10">
    <source>
        <dbReference type="ARBA" id="ARBA00022984"/>
    </source>
</evidence>
<evidence type="ECO:0000256" key="9">
    <source>
        <dbReference type="ARBA" id="ARBA00022960"/>
    </source>
</evidence>
<evidence type="ECO:0000256" key="8">
    <source>
        <dbReference type="ARBA" id="ARBA00022801"/>
    </source>
</evidence>
<feature type="domain" description="Peptidase S11 D-Ala-D-Ala carboxypeptidase A C-terminal" evidence="16">
    <location>
        <begin position="284"/>
        <end position="374"/>
    </location>
</feature>
<keyword evidence="11" id="KW-0961">Cell wall biogenesis/degradation</keyword>
<comment type="caution">
    <text evidence="17">The sequence shown here is derived from an EMBL/GenBank/DDBJ whole genome shotgun (WGS) entry which is preliminary data.</text>
</comment>
<evidence type="ECO:0000256" key="1">
    <source>
        <dbReference type="ARBA" id="ARBA00003217"/>
    </source>
</evidence>
<dbReference type="InterPro" id="IPR012907">
    <property type="entry name" value="Peptidase_S11_C"/>
</dbReference>
<dbReference type="GO" id="GO:0008360">
    <property type="term" value="P:regulation of cell shape"/>
    <property type="evidence" value="ECO:0007669"/>
    <property type="project" value="UniProtKB-KW"/>
</dbReference>
<dbReference type="EC" id="3.4.16.4" evidence="4"/>
<dbReference type="Pfam" id="PF00768">
    <property type="entry name" value="Peptidase_S11"/>
    <property type="match status" value="1"/>
</dbReference>
<reference evidence="17" key="1">
    <citation type="submission" date="2021-01" db="EMBL/GenBank/DDBJ databases">
        <title>Genomic Encyclopedia of Type Strains, Phase IV (KMG-IV): sequencing the most valuable type-strain genomes for metagenomic binning, comparative biology and taxonomic classification.</title>
        <authorList>
            <person name="Goeker M."/>
        </authorList>
    </citation>
    <scope>NUCLEOTIDE SEQUENCE</scope>
    <source>
        <strain evidence="17">DSM 23230</strain>
    </source>
</reference>
<keyword evidence="7" id="KW-0732">Signal</keyword>
<evidence type="ECO:0000256" key="3">
    <source>
        <dbReference type="ARBA" id="ARBA00007164"/>
    </source>
</evidence>
<keyword evidence="5 17" id="KW-0121">Carboxypeptidase</keyword>
<dbReference type="Pfam" id="PF07943">
    <property type="entry name" value="PBP5_C"/>
    <property type="match status" value="1"/>
</dbReference>
<dbReference type="PANTHER" id="PTHR21581:SF6">
    <property type="entry name" value="TRAFFICKING PROTEIN PARTICLE COMPLEX SUBUNIT 12"/>
    <property type="match status" value="1"/>
</dbReference>
<dbReference type="EMBL" id="JAFBDQ010000001">
    <property type="protein sequence ID" value="MBM7555263.1"/>
    <property type="molecule type" value="Genomic_DNA"/>
</dbReference>
<dbReference type="Gene3D" id="2.60.410.10">
    <property type="entry name" value="D-Ala-D-Ala carboxypeptidase, C-terminal domain"/>
    <property type="match status" value="1"/>
</dbReference>
<evidence type="ECO:0000256" key="5">
    <source>
        <dbReference type="ARBA" id="ARBA00022645"/>
    </source>
</evidence>
<dbReference type="InterPro" id="IPR015956">
    <property type="entry name" value="Peniciliin-bd_prot_C_sf"/>
</dbReference>
<dbReference type="SMART" id="SM00936">
    <property type="entry name" value="PBP5_C"/>
    <property type="match status" value="1"/>
</dbReference>
<dbReference type="PANTHER" id="PTHR21581">
    <property type="entry name" value="D-ALANYL-D-ALANINE CARBOXYPEPTIDASE"/>
    <property type="match status" value="1"/>
</dbReference>
<keyword evidence="9" id="KW-0133">Cell shape</keyword>
<dbReference type="SUPFAM" id="SSF56601">
    <property type="entry name" value="beta-lactamase/transpeptidase-like"/>
    <property type="match status" value="1"/>
</dbReference>
<evidence type="ECO:0000256" key="7">
    <source>
        <dbReference type="ARBA" id="ARBA00022729"/>
    </source>
</evidence>
<keyword evidence="8 17" id="KW-0378">Hydrolase</keyword>
<name>A0A939BNH7_9FIRM</name>
<feature type="binding site" evidence="14">
    <location>
        <position position="234"/>
    </location>
    <ligand>
        <name>substrate</name>
    </ligand>
</feature>
<dbReference type="Proteomes" id="UP000774000">
    <property type="component" value="Unassembled WGS sequence"/>
</dbReference>
<comment type="similarity">
    <text evidence="3 15">Belongs to the peptidase S11 family.</text>
</comment>
<evidence type="ECO:0000313" key="17">
    <source>
        <dbReference type="EMBL" id="MBM7555263.1"/>
    </source>
</evidence>
<dbReference type="GO" id="GO:0006508">
    <property type="term" value="P:proteolysis"/>
    <property type="evidence" value="ECO:0007669"/>
    <property type="project" value="UniProtKB-KW"/>
</dbReference>
<organism evidence="17 18">
    <name type="scientific">Halanaerobacter jeridensis</name>
    <dbReference type="NCBI Taxonomy" id="706427"/>
    <lineage>
        <taxon>Bacteria</taxon>
        <taxon>Bacillati</taxon>
        <taxon>Bacillota</taxon>
        <taxon>Clostridia</taxon>
        <taxon>Halanaerobiales</taxon>
        <taxon>Halobacteroidaceae</taxon>
        <taxon>Halanaerobacter</taxon>
    </lineage>
</organism>